<feature type="domain" description="ABC3 transporter permease C-terminal" evidence="7">
    <location>
        <begin position="58"/>
        <end position="176"/>
    </location>
</feature>
<feature type="transmembrane region" description="Helical" evidence="6">
    <location>
        <begin position="102"/>
        <end position="125"/>
    </location>
</feature>
<keyword evidence="9" id="KW-1185">Reference proteome</keyword>
<organism evidence="8 9">
    <name type="scientific">Microlunatus soli</name>
    <dbReference type="NCBI Taxonomy" id="630515"/>
    <lineage>
        <taxon>Bacteria</taxon>
        <taxon>Bacillati</taxon>
        <taxon>Actinomycetota</taxon>
        <taxon>Actinomycetes</taxon>
        <taxon>Propionibacteriales</taxon>
        <taxon>Propionibacteriaceae</taxon>
        <taxon>Microlunatus</taxon>
    </lineage>
</organism>
<dbReference type="InterPro" id="IPR038766">
    <property type="entry name" value="Membrane_comp_ABC_pdt"/>
</dbReference>
<feature type="transmembrane region" description="Helical" evidence="6">
    <location>
        <begin position="230"/>
        <end position="251"/>
    </location>
</feature>
<feature type="transmembrane region" description="Helical" evidence="6">
    <location>
        <begin position="61"/>
        <end position="81"/>
    </location>
</feature>
<reference evidence="8 9" key="1">
    <citation type="submission" date="2016-10" db="EMBL/GenBank/DDBJ databases">
        <authorList>
            <person name="de Groot N.N."/>
        </authorList>
    </citation>
    <scope>NUCLEOTIDE SEQUENCE [LARGE SCALE GENOMIC DNA]</scope>
    <source>
        <strain evidence="8 9">DSM 21800</strain>
    </source>
</reference>
<evidence type="ECO:0000256" key="3">
    <source>
        <dbReference type="ARBA" id="ARBA00022692"/>
    </source>
</evidence>
<dbReference type="STRING" id="630515.SAMN04489812_6104"/>
<evidence type="ECO:0000256" key="2">
    <source>
        <dbReference type="ARBA" id="ARBA00022475"/>
    </source>
</evidence>
<feature type="transmembrane region" description="Helical" evidence="6">
    <location>
        <begin position="145"/>
        <end position="169"/>
    </location>
</feature>
<sequence>MLSYSVYSGFRTRAAAAVLLVATVGAGLVSAMAGVLAAGLAPTTREQDRSFLVEFPMIMGGWILAITVFAVVSTVTVTLHGRLRELTSLRLTGATPHQLQMIIAVQIGIGALPAVVVGVLLGYPLDRLIMDRIGATGLIAAPSGFAPGIGLPVAAGVLVLIAAVLGGYLGARTFAHRPLVGAVPIDAEPAAAGQVPGHRRRNPRRLLALLAVIIGMLSALTTLALRPDQIYSTATTGPGCVLITVGLAVLAPEALALATRLVRLLPPSPTISGHLARVNLAAAPARFRPLVTFLTLFVGIAVGTLTMQQVESRSGATGSMGAVMAAINYFVVVLIAAFMAIALVNNLTASIGQRRPEFSVMDLIGSSRSQTRAMVLIESIIAIAVGGLSGLIAGVCAVIPFAILKTGDVASAVSLPVILAVLVTGAALSAGTVILATGRFTTRRVLRRS</sequence>
<dbReference type="PANTHER" id="PTHR30287">
    <property type="entry name" value="MEMBRANE COMPONENT OF PREDICTED ABC SUPERFAMILY METABOLITE UPTAKE TRANSPORTER"/>
    <property type="match status" value="1"/>
</dbReference>
<name>A0A1H2ANS3_9ACTN</name>
<evidence type="ECO:0000256" key="5">
    <source>
        <dbReference type="ARBA" id="ARBA00023136"/>
    </source>
</evidence>
<feature type="transmembrane region" description="Helical" evidence="6">
    <location>
        <begin position="287"/>
        <end position="307"/>
    </location>
</feature>
<dbReference type="AlphaFoldDB" id="A0A1H2ANS3"/>
<evidence type="ECO:0000313" key="9">
    <source>
        <dbReference type="Proteomes" id="UP000199103"/>
    </source>
</evidence>
<evidence type="ECO:0000256" key="4">
    <source>
        <dbReference type="ARBA" id="ARBA00022989"/>
    </source>
</evidence>
<evidence type="ECO:0000313" key="8">
    <source>
        <dbReference type="EMBL" id="SDT47685.1"/>
    </source>
</evidence>
<proteinExistence type="predicted"/>
<accession>A0A1H2ANS3</accession>
<evidence type="ECO:0000259" key="7">
    <source>
        <dbReference type="Pfam" id="PF02687"/>
    </source>
</evidence>
<dbReference type="GO" id="GO:0005886">
    <property type="term" value="C:plasma membrane"/>
    <property type="evidence" value="ECO:0007669"/>
    <property type="project" value="UniProtKB-SubCell"/>
</dbReference>
<keyword evidence="3 6" id="KW-0812">Transmembrane</keyword>
<feature type="transmembrane region" description="Helical" evidence="6">
    <location>
        <begin position="327"/>
        <end position="352"/>
    </location>
</feature>
<feature type="transmembrane region" description="Helical" evidence="6">
    <location>
        <begin position="415"/>
        <end position="438"/>
    </location>
</feature>
<dbReference type="Pfam" id="PF02687">
    <property type="entry name" value="FtsX"/>
    <property type="match status" value="2"/>
</dbReference>
<keyword evidence="5 6" id="KW-0472">Membrane</keyword>
<dbReference type="Proteomes" id="UP000199103">
    <property type="component" value="Chromosome I"/>
</dbReference>
<dbReference type="InterPro" id="IPR003838">
    <property type="entry name" value="ABC3_permease_C"/>
</dbReference>
<feature type="transmembrane region" description="Helical" evidence="6">
    <location>
        <begin position="206"/>
        <end position="224"/>
    </location>
</feature>
<protein>
    <submittedName>
        <fullName evidence="8">Putative ABC transport system permease protein</fullName>
    </submittedName>
</protein>
<evidence type="ECO:0000256" key="1">
    <source>
        <dbReference type="ARBA" id="ARBA00004651"/>
    </source>
</evidence>
<feature type="domain" description="ABC3 transporter permease C-terminal" evidence="7">
    <location>
        <begin position="330"/>
        <end position="440"/>
    </location>
</feature>
<evidence type="ECO:0000256" key="6">
    <source>
        <dbReference type="SAM" id="Phobius"/>
    </source>
</evidence>
<keyword evidence="2" id="KW-1003">Cell membrane</keyword>
<gene>
    <name evidence="8" type="ORF">SAMN04489812_6104</name>
</gene>
<dbReference type="OrthoDB" id="3223244at2"/>
<comment type="subcellular location">
    <subcellularLocation>
        <location evidence="1">Cell membrane</location>
        <topology evidence="1">Multi-pass membrane protein</topology>
    </subcellularLocation>
</comment>
<keyword evidence="4 6" id="KW-1133">Transmembrane helix</keyword>
<dbReference type="RefSeq" id="WP_091531357.1">
    <property type="nucleotide sequence ID" value="NZ_LT629772.1"/>
</dbReference>
<dbReference type="PANTHER" id="PTHR30287:SF2">
    <property type="entry name" value="BLL1001 PROTEIN"/>
    <property type="match status" value="1"/>
</dbReference>
<dbReference type="EMBL" id="LT629772">
    <property type="protein sequence ID" value="SDT47685.1"/>
    <property type="molecule type" value="Genomic_DNA"/>
</dbReference>
<feature type="transmembrane region" description="Helical" evidence="6">
    <location>
        <begin position="373"/>
        <end position="403"/>
    </location>
</feature>